<evidence type="ECO:0000313" key="2">
    <source>
        <dbReference type="EMBL" id="MPC70658.1"/>
    </source>
</evidence>
<gene>
    <name evidence="2" type="ORF">E2C01_064913</name>
</gene>
<name>A0A5B7HPP5_PORTR</name>
<reference evidence="2 3" key="1">
    <citation type="submission" date="2019-05" db="EMBL/GenBank/DDBJ databases">
        <title>Another draft genome of Portunus trituberculatus and its Hox gene families provides insights of decapod evolution.</title>
        <authorList>
            <person name="Jeong J.-H."/>
            <person name="Song I."/>
            <person name="Kim S."/>
            <person name="Choi T."/>
            <person name="Kim D."/>
            <person name="Ryu S."/>
            <person name="Kim W."/>
        </authorList>
    </citation>
    <scope>NUCLEOTIDE SEQUENCE [LARGE SCALE GENOMIC DNA]</scope>
    <source>
        <tissue evidence="2">Muscle</tissue>
    </source>
</reference>
<proteinExistence type="predicted"/>
<dbReference type="EMBL" id="VSRR010031503">
    <property type="protein sequence ID" value="MPC70658.1"/>
    <property type="molecule type" value="Genomic_DNA"/>
</dbReference>
<evidence type="ECO:0000313" key="3">
    <source>
        <dbReference type="Proteomes" id="UP000324222"/>
    </source>
</evidence>
<accession>A0A5B7HPP5</accession>
<protein>
    <submittedName>
        <fullName evidence="2">Uncharacterized protein</fullName>
    </submittedName>
</protein>
<feature type="region of interest" description="Disordered" evidence="1">
    <location>
        <begin position="1"/>
        <end position="32"/>
    </location>
</feature>
<comment type="caution">
    <text evidence="2">The sequence shown here is derived from an EMBL/GenBank/DDBJ whole genome shotgun (WGS) entry which is preliminary data.</text>
</comment>
<sequence length="32" mass="3561">MGTHRQREEKGSGKWDLSACGNVVSRGEEAER</sequence>
<keyword evidence="3" id="KW-1185">Reference proteome</keyword>
<organism evidence="2 3">
    <name type="scientific">Portunus trituberculatus</name>
    <name type="common">Swimming crab</name>
    <name type="synonym">Neptunus trituberculatus</name>
    <dbReference type="NCBI Taxonomy" id="210409"/>
    <lineage>
        <taxon>Eukaryota</taxon>
        <taxon>Metazoa</taxon>
        <taxon>Ecdysozoa</taxon>
        <taxon>Arthropoda</taxon>
        <taxon>Crustacea</taxon>
        <taxon>Multicrustacea</taxon>
        <taxon>Malacostraca</taxon>
        <taxon>Eumalacostraca</taxon>
        <taxon>Eucarida</taxon>
        <taxon>Decapoda</taxon>
        <taxon>Pleocyemata</taxon>
        <taxon>Brachyura</taxon>
        <taxon>Eubrachyura</taxon>
        <taxon>Portunoidea</taxon>
        <taxon>Portunidae</taxon>
        <taxon>Portuninae</taxon>
        <taxon>Portunus</taxon>
    </lineage>
</organism>
<dbReference type="Proteomes" id="UP000324222">
    <property type="component" value="Unassembled WGS sequence"/>
</dbReference>
<evidence type="ECO:0000256" key="1">
    <source>
        <dbReference type="SAM" id="MobiDB-lite"/>
    </source>
</evidence>
<feature type="compositionally biased region" description="Basic and acidic residues" evidence="1">
    <location>
        <begin position="1"/>
        <end position="13"/>
    </location>
</feature>
<dbReference type="AlphaFoldDB" id="A0A5B7HPP5"/>